<gene>
    <name evidence="2" type="ORF">QBC46DRAFT_359230</name>
</gene>
<dbReference type="EMBL" id="MU854023">
    <property type="protein sequence ID" value="KAK3934142.1"/>
    <property type="molecule type" value="Genomic_DNA"/>
</dbReference>
<reference evidence="3" key="1">
    <citation type="journal article" date="2023" name="Mol. Phylogenet. Evol.">
        <title>Genome-scale phylogeny and comparative genomics of the fungal order Sordariales.</title>
        <authorList>
            <person name="Hensen N."/>
            <person name="Bonometti L."/>
            <person name="Westerberg I."/>
            <person name="Brannstrom I.O."/>
            <person name="Guillou S."/>
            <person name="Cros-Aarteil S."/>
            <person name="Calhoun S."/>
            <person name="Haridas S."/>
            <person name="Kuo A."/>
            <person name="Mondo S."/>
            <person name="Pangilinan J."/>
            <person name="Riley R."/>
            <person name="LaButti K."/>
            <person name="Andreopoulos B."/>
            <person name="Lipzen A."/>
            <person name="Chen C."/>
            <person name="Yan M."/>
            <person name="Daum C."/>
            <person name="Ng V."/>
            <person name="Clum A."/>
            <person name="Steindorff A."/>
            <person name="Ohm R.A."/>
            <person name="Martin F."/>
            <person name="Silar P."/>
            <person name="Natvig D.O."/>
            <person name="Lalanne C."/>
            <person name="Gautier V."/>
            <person name="Ament-Velasquez S.L."/>
            <person name="Kruys A."/>
            <person name="Hutchinson M.I."/>
            <person name="Powell A.J."/>
            <person name="Barry K."/>
            <person name="Miller A.N."/>
            <person name="Grigoriev I.V."/>
            <person name="Debuchy R."/>
            <person name="Gladieux P."/>
            <person name="Hiltunen Thoren M."/>
            <person name="Johannesson H."/>
        </authorList>
    </citation>
    <scope>NUCLEOTIDE SEQUENCE [LARGE SCALE GENOMIC DNA]</scope>
    <source>
        <strain evidence="3">CBS 340.73</strain>
    </source>
</reference>
<feature type="compositionally biased region" description="Acidic residues" evidence="1">
    <location>
        <begin position="501"/>
        <end position="511"/>
    </location>
</feature>
<accession>A0AAN6RY36</accession>
<evidence type="ECO:0000313" key="3">
    <source>
        <dbReference type="Proteomes" id="UP001303473"/>
    </source>
</evidence>
<protein>
    <submittedName>
        <fullName evidence="2">Uncharacterized protein</fullName>
    </submittedName>
</protein>
<dbReference type="PANTHER" id="PTHR42037">
    <property type="match status" value="1"/>
</dbReference>
<dbReference type="InterPro" id="IPR027796">
    <property type="entry name" value="OTT_1508_deam-like"/>
</dbReference>
<organism evidence="2 3">
    <name type="scientific">Diplogelasinospora grovesii</name>
    <dbReference type="NCBI Taxonomy" id="303347"/>
    <lineage>
        <taxon>Eukaryota</taxon>
        <taxon>Fungi</taxon>
        <taxon>Dikarya</taxon>
        <taxon>Ascomycota</taxon>
        <taxon>Pezizomycotina</taxon>
        <taxon>Sordariomycetes</taxon>
        <taxon>Sordariomycetidae</taxon>
        <taxon>Sordariales</taxon>
        <taxon>Diplogelasinosporaceae</taxon>
        <taxon>Diplogelasinospora</taxon>
    </lineage>
</organism>
<sequence>MDIEDDVVLYGGVVPVTPKAVRRFREPVIFLVALNLNHKRNLKRNNDAPRSLESETDEVFHNFVCKLGQICDWRPGGDTVTSFAVQQHPDKVEYVFGCNYRRPIPLRTVHGFITSILETLRDVREIENEEQQDVFESSLLRDILEHSRSRVKCYLNGLAASTEACIDLCKAENTKQAHEHRERFCHIRDAVALASQADSDEDDIFEHIESLLEQLQRLQSTRRFALFVRQRAADDRARNTEPWREFNHHCGRLISYKRAIQVFMDAALIWPELFDKFEVTAVPSSARDRILMDGNPPSAVDIINRMKLPPEDAASCIKVAENLQQMLGLDSVIKEQWNNRNARLTVHAEVLVHNYLERIGGTRPERFFNNWRFVGSSKPTCRLCHYYFLSHGGGVEVRGTSGNLYANWRMPDYADVHGCRTEAGAAQKRLELMQAISTRIKQEVARTLKEGVTNTRTHDSSTSMTSRSLQVARLGGSLVTQTAPGGQRTLGRQARGPVDVNSEDSELEVVESGDGVEAGGETDDEREAESRVEG</sequence>
<proteinExistence type="predicted"/>
<comment type="caution">
    <text evidence="2">The sequence shown here is derived from an EMBL/GenBank/DDBJ whole genome shotgun (WGS) entry which is preliminary data.</text>
</comment>
<evidence type="ECO:0000313" key="2">
    <source>
        <dbReference type="EMBL" id="KAK3934142.1"/>
    </source>
</evidence>
<dbReference type="Pfam" id="PF14441">
    <property type="entry name" value="OTT_1508_deam"/>
    <property type="match status" value="1"/>
</dbReference>
<dbReference type="Proteomes" id="UP001303473">
    <property type="component" value="Unassembled WGS sequence"/>
</dbReference>
<dbReference type="PANTHER" id="PTHR42037:SF1">
    <property type="match status" value="1"/>
</dbReference>
<name>A0AAN6RY36_9PEZI</name>
<evidence type="ECO:0000256" key="1">
    <source>
        <dbReference type="SAM" id="MobiDB-lite"/>
    </source>
</evidence>
<keyword evidence="3" id="KW-1185">Reference proteome</keyword>
<dbReference type="AlphaFoldDB" id="A0AAN6RY36"/>
<feature type="region of interest" description="Disordered" evidence="1">
    <location>
        <begin position="479"/>
        <end position="534"/>
    </location>
</feature>